<evidence type="ECO:0000313" key="1">
    <source>
        <dbReference type="EMBL" id="KAF7809409.1"/>
    </source>
</evidence>
<accession>A0A834SSZ1</accession>
<dbReference type="AntiFam" id="ANF00156">
    <property type="entry name" value="Shadow ORF (opposite yahK)"/>
</dbReference>
<gene>
    <name evidence="1" type="ORF">G2W53_036152</name>
</gene>
<dbReference type="AlphaFoldDB" id="A0A834SSZ1"/>
<keyword evidence="2" id="KW-1185">Reference proteome</keyword>
<evidence type="ECO:0000313" key="2">
    <source>
        <dbReference type="Proteomes" id="UP000634136"/>
    </source>
</evidence>
<dbReference type="Proteomes" id="UP000634136">
    <property type="component" value="Unassembled WGS sequence"/>
</dbReference>
<reference evidence="1" key="1">
    <citation type="submission" date="2020-09" db="EMBL/GenBank/DDBJ databases">
        <title>Genome-Enabled Discovery of Anthraquinone Biosynthesis in Senna tora.</title>
        <authorList>
            <person name="Kang S.-H."/>
            <person name="Pandey R.P."/>
            <person name="Lee C.-M."/>
            <person name="Sim J.-S."/>
            <person name="Jeong J.-T."/>
            <person name="Choi B.-S."/>
            <person name="Jung M."/>
            <person name="Ginzburg D."/>
            <person name="Zhao K."/>
            <person name="Won S.Y."/>
            <person name="Oh T.-J."/>
            <person name="Yu Y."/>
            <person name="Kim N.-H."/>
            <person name="Lee O.R."/>
            <person name="Lee T.-H."/>
            <person name="Bashyal P."/>
            <person name="Kim T.-S."/>
            <person name="Lee W.-H."/>
            <person name="Kawkins C."/>
            <person name="Kim C.-K."/>
            <person name="Kim J.S."/>
            <person name="Ahn B.O."/>
            <person name="Rhee S.Y."/>
            <person name="Sohng J.K."/>
        </authorList>
    </citation>
    <scope>NUCLEOTIDE SEQUENCE</scope>
    <source>
        <tissue evidence="1">Leaf</tissue>
    </source>
</reference>
<protein>
    <submittedName>
        <fullName evidence="1">Putative mannitol dehydrogenase</fullName>
    </submittedName>
</protein>
<name>A0A834SSZ1_9FABA</name>
<dbReference type="EMBL" id="JAAIUW010000011">
    <property type="protein sequence ID" value="KAF7809409.1"/>
    <property type="molecule type" value="Genomic_DNA"/>
</dbReference>
<organism evidence="1 2">
    <name type="scientific">Senna tora</name>
    <dbReference type="NCBI Taxonomy" id="362788"/>
    <lineage>
        <taxon>Eukaryota</taxon>
        <taxon>Viridiplantae</taxon>
        <taxon>Streptophyta</taxon>
        <taxon>Embryophyta</taxon>
        <taxon>Tracheophyta</taxon>
        <taxon>Spermatophyta</taxon>
        <taxon>Magnoliopsida</taxon>
        <taxon>eudicotyledons</taxon>
        <taxon>Gunneridae</taxon>
        <taxon>Pentapetalae</taxon>
        <taxon>rosids</taxon>
        <taxon>fabids</taxon>
        <taxon>Fabales</taxon>
        <taxon>Fabaceae</taxon>
        <taxon>Caesalpinioideae</taxon>
        <taxon>Cassia clade</taxon>
        <taxon>Senna</taxon>
    </lineage>
</organism>
<proteinExistence type="predicted"/>
<sequence length="93" mass="9866">MGLYTVIPAHTSGAAPSSGNVFGIVTAKCWSTTILSEYPPWVIDPSRSRALKVPGNNRIDGHAEVILEKMKIGVANSTVENLDGDIIITICSV</sequence>
<comment type="caution">
    <text evidence="1">The sequence shown here is derived from an EMBL/GenBank/DDBJ whole genome shotgun (WGS) entry which is preliminary data.</text>
</comment>